<dbReference type="AlphaFoldDB" id="A0A8G0PEU4"/>
<dbReference type="PANTHER" id="PTHR31001">
    <property type="entry name" value="UNCHARACTERIZED TRANSCRIPTIONAL REGULATORY PROTEIN"/>
    <property type="match status" value="1"/>
</dbReference>
<dbReference type="InterPro" id="IPR001138">
    <property type="entry name" value="Zn2Cys6_DnaBD"/>
</dbReference>
<dbReference type="InterPro" id="IPR036864">
    <property type="entry name" value="Zn2-C6_fun-type_DNA-bd_sf"/>
</dbReference>
<feature type="region of interest" description="Disordered" evidence="4">
    <location>
        <begin position="76"/>
        <end position="98"/>
    </location>
</feature>
<keyword evidence="2" id="KW-0479">Metal-binding</keyword>
<feature type="region of interest" description="Disordered" evidence="4">
    <location>
        <begin position="142"/>
        <end position="179"/>
    </location>
</feature>
<dbReference type="InterPro" id="IPR007219">
    <property type="entry name" value="XnlR_reg_dom"/>
</dbReference>
<dbReference type="CDD" id="cd12148">
    <property type="entry name" value="fungal_TF_MHR"/>
    <property type="match status" value="1"/>
</dbReference>
<dbReference type="GO" id="GO:0005634">
    <property type="term" value="C:nucleus"/>
    <property type="evidence" value="ECO:0007669"/>
    <property type="project" value="UniProtKB-SubCell"/>
</dbReference>
<feature type="compositionally biased region" description="Polar residues" evidence="4">
    <location>
        <begin position="26"/>
        <end position="44"/>
    </location>
</feature>
<dbReference type="Pfam" id="PF04082">
    <property type="entry name" value="Fungal_trans"/>
    <property type="match status" value="1"/>
</dbReference>
<keyword evidence="7" id="KW-1185">Reference proteome</keyword>
<gene>
    <name evidence="6" type="ORF">H0G86_001325</name>
</gene>
<protein>
    <submittedName>
        <fullName evidence="6">Zn2Cys6 transcriptional regulator</fullName>
    </submittedName>
</protein>
<evidence type="ECO:0000256" key="1">
    <source>
        <dbReference type="ARBA" id="ARBA00004123"/>
    </source>
</evidence>
<dbReference type="GO" id="GO:0006351">
    <property type="term" value="P:DNA-templated transcription"/>
    <property type="evidence" value="ECO:0007669"/>
    <property type="project" value="InterPro"/>
</dbReference>
<proteinExistence type="predicted"/>
<dbReference type="EMBL" id="CP075864">
    <property type="protein sequence ID" value="QYS93963.1"/>
    <property type="molecule type" value="Genomic_DNA"/>
</dbReference>
<keyword evidence="3" id="KW-0539">Nucleus</keyword>
<evidence type="ECO:0000256" key="2">
    <source>
        <dbReference type="ARBA" id="ARBA00022723"/>
    </source>
</evidence>
<dbReference type="Proteomes" id="UP000826661">
    <property type="component" value="Chromosome I"/>
</dbReference>
<dbReference type="InterPro" id="IPR050613">
    <property type="entry name" value="Sec_Metabolite_Reg"/>
</dbReference>
<dbReference type="SMART" id="SM00066">
    <property type="entry name" value="GAL4"/>
    <property type="match status" value="1"/>
</dbReference>
<dbReference type="PANTHER" id="PTHR31001:SF81">
    <property type="entry name" value="ZN(II)2CYS6 TRANSCRIPTION FACTOR"/>
    <property type="match status" value="1"/>
</dbReference>
<dbReference type="Gene3D" id="4.10.240.10">
    <property type="entry name" value="Zn(2)-C6 fungal-type DNA-binding domain"/>
    <property type="match status" value="1"/>
</dbReference>
<dbReference type="GO" id="GO:0000981">
    <property type="term" value="F:DNA-binding transcription factor activity, RNA polymerase II-specific"/>
    <property type="evidence" value="ECO:0007669"/>
    <property type="project" value="InterPro"/>
</dbReference>
<feature type="compositionally biased region" description="Polar residues" evidence="4">
    <location>
        <begin position="1"/>
        <end position="10"/>
    </location>
</feature>
<comment type="subcellular location">
    <subcellularLocation>
        <location evidence="1">Nucleus</location>
    </subcellularLocation>
</comment>
<dbReference type="GO" id="GO:0008270">
    <property type="term" value="F:zinc ion binding"/>
    <property type="evidence" value="ECO:0007669"/>
    <property type="project" value="InterPro"/>
</dbReference>
<evidence type="ECO:0000256" key="4">
    <source>
        <dbReference type="SAM" id="MobiDB-lite"/>
    </source>
</evidence>
<evidence type="ECO:0000256" key="3">
    <source>
        <dbReference type="ARBA" id="ARBA00023242"/>
    </source>
</evidence>
<organism evidence="6 7">
    <name type="scientific">Trichoderma simmonsii</name>
    <dbReference type="NCBI Taxonomy" id="1491479"/>
    <lineage>
        <taxon>Eukaryota</taxon>
        <taxon>Fungi</taxon>
        <taxon>Dikarya</taxon>
        <taxon>Ascomycota</taxon>
        <taxon>Pezizomycotina</taxon>
        <taxon>Sordariomycetes</taxon>
        <taxon>Hypocreomycetidae</taxon>
        <taxon>Hypocreales</taxon>
        <taxon>Hypocreaceae</taxon>
        <taxon>Trichoderma</taxon>
    </lineage>
</organism>
<dbReference type="PROSITE" id="PS50048">
    <property type="entry name" value="ZN2_CY6_FUNGAL_2"/>
    <property type="match status" value="1"/>
</dbReference>
<reference evidence="6 7" key="1">
    <citation type="journal article" date="2021" name="BMC Genomics">
        <title>Telomere-to-telomere genome assembly of asparaginase-producing Trichoderma simmonsii.</title>
        <authorList>
            <person name="Chung D."/>
            <person name="Kwon Y.M."/>
            <person name="Yang Y."/>
        </authorList>
    </citation>
    <scope>NUCLEOTIDE SEQUENCE [LARGE SCALE GENOMIC DNA]</scope>
    <source>
        <strain evidence="6 7">GH-Sj1</strain>
    </source>
</reference>
<evidence type="ECO:0000313" key="7">
    <source>
        <dbReference type="Proteomes" id="UP000826661"/>
    </source>
</evidence>
<dbReference type="CDD" id="cd00067">
    <property type="entry name" value="GAL4"/>
    <property type="match status" value="1"/>
</dbReference>
<accession>A0A8G0PEU4</accession>
<name>A0A8G0PEU4_9HYPO</name>
<feature type="region of interest" description="Disordered" evidence="4">
    <location>
        <begin position="1"/>
        <end position="44"/>
    </location>
</feature>
<dbReference type="GO" id="GO:0003677">
    <property type="term" value="F:DNA binding"/>
    <property type="evidence" value="ECO:0007669"/>
    <property type="project" value="InterPro"/>
</dbReference>
<evidence type="ECO:0000313" key="6">
    <source>
        <dbReference type="EMBL" id="QYS93963.1"/>
    </source>
</evidence>
<feature type="domain" description="Zn(2)-C6 fungal-type" evidence="5">
    <location>
        <begin position="99"/>
        <end position="129"/>
    </location>
</feature>
<sequence>MDLSIFQQAGNGHHGRSVAGGRGNALTPSSVSNTSIASPGSVSGSLRLPVIGGGGPGGLGGLDYRGIVSHDQDADLTMPETHASGPPKKKQKRNKPTLSCHECVERKTKCDRGRPHCLACIKRQTECIYAHVANVIEETSRSAANGRRMTKPPKKKPGSFGKLPVPNIADRNANSTDDTPSRGAIALSIGLLSNVPYSVATASNVFGIGSEHPFANYWTCEGGLPEVISVLPEKLQADILLSRYFECVDPVYPMIHRQTFYADYEHFWQMSIPEKNQVDAAFIAQIFVMLALGTQFVTSTTAQERKQTAEFYASASNQALRMFSYLSTASIRSIQAMVLMTYFLINDNHASDGWAFAGILIRQAYAMGLHRDPNIGTSNRILPPCVT</sequence>
<dbReference type="Pfam" id="PF00172">
    <property type="entry name" value="Zn_clus"/>
    <property type="match status" value="1"/>
</dbReference>
<dbReference type="SUPFAM" id="SSF57701">
    <property type="entry name" value="Zn2/Cys6 DNA-binding domain"/>
    <property type="match status" value="1"/>
</dbReference>
<feature type="compositionally biased region" description="Basic residues" evidence="4">
    <location>
        <begin position="148"/>
        <end position="157"/>
    </location>
</feature>
<evidence type="ECO:0000259" key="5">
    <source>
        <dbReference type="PROSITE" id="PS50048"/>
    </source>
</evidence>